<dbReference type="Pfam" id="PF13812">
    <property type="entry name" value="PPR_3"/>
    <property type="match status" value="1"/>
</dbReference>
<accession>A0AAD5UFK3</accession>
<dbReference type="InterPro" id="IPR011990">
    <property type="entry name" value="TPR-like_helical_dom_sf"/>
</dbReference>
<reference evidence="1" key="1">
    <citation type="submission" date="2020-05" db="EMBL/GenBank/DDBJ databases">
        <title>Phylogenomic resolution of chytrid fungi.</title>
        <authorList>
            <person name="Stajich J.E."/>
            <person name="Amses K."/>
            <person name="Simmons R."/>
            <person name="Seto K."/>
            <person name="Myers J."/>
            <person name="Bonds A."/>
            <person name="Quandt C.A."/>
            <person name="Barry K."/>
            <person name="Liu P."/>
            <person name="Grigoriev I."/>
            <person name="Longcore J.E."/>
            <person name="James T.Y."/>
        </authorList>
    </citation>
    <scope>NUCLEOTIDE SEQUENCE</scope>
    <source>
        <strain evidence="1">PLAUS21</strain>
    </source>
</reference>
<dbReference type="Gene3D" id="1.25.40.10">
    <property type="entry name" value="Tetratricopeptide repeat domain"/>
    <property type="match status" value="2"/>
</dbReference>
<proteinExistence type="predicted"/>
<dbReference type="GO" id="GO:0140053">
    <property type="term" value="P:mitochondrial gene expression"/>
    <property type="evidence" value="ECO:0007669"/>
    <property type="project" value="TreeGrafter"/>
</dbReference>
<dbReference type="InterPro" id="IPR002885">
    <property type="entry name" value="PPR_rpt"/>
</dbReference>
<dbReference type="GO" id="GO:0003729">
    <property type="term" value="F:mRNA binding"/>
    <property type="evidence" value="ECO:0007669"/>
    <property type="project" value="TreeGrafter"/>
</dbReference>
<dbReference type="AlphaFoldDB" id="A0AAD5UFK3"/>
<evidence type="ECO:0000313" key="2">
    <source>
        <dbReference type="Proteomes" id="UP001210925"/>
    </source>
</evidence>
<dbReference type="EMBL" id="JADGKB010000046">
    <property type="protein sequence ID" value="KAJ3256751.1"/>
    <property type="molecule type" value="Genomic_DNA"/>
</dbReference>
<evidence type="ECO:0000313" key="1">
    <source>
        <dbReference type="EMBL" id="KAJ3256751.1"/>
    </source>
</evidence>
<dbReference type="PANTHER" id="PTHR47938:SF35">
    <property type="entry name" value="PENTATRICOPEPTIDE REPEAT-CONTAINING PROTEIN 4, MITOCHONDRIAL-RELATED"/>
    <property type="match status" value="1"/>
</dbReference>
<protein>
    <submittedName>
        <fullName evidence="1">Uncharacterized protein</fullName>
    </submittedName>
</protein>
<name>A0AAD5UFK3_9FUNG</name>
<gene>
    <name evidence="1" type="ORF">HK103_005124</name>
</gene>
<dbReference type="Proteomes" id="UP001210925">
    <property type="component" value="Unassembled WGS sequence"/>
</dbReference>
<comment type="caution">
    <text evidence="1">The sequence shown here is derived from an EMBL/GenBank/DDBJ whole genome shotgun (WGS) entry which is preliminary data.</text>
</comment>
<dbReference type="PANTHER" id="PTHR47938">
    <property type="entry name" value="RESPIRATORY COMPLEX I CHAPERONE (CIA84), PUTATIVE (AFU_ORTHOLOGUE AFUA_2G06020)-RELATED"/>
    <property type="match status" value="1"/>
</dbReference>
<keyword evidence="2" id="KW-1185">Reference proteome</keyword>
<sequence>METINEYPFSFKRDSPIHVQFRLVKRQKLPDHAYISKLYLLENEIDTAFDIFKRLTALKKFRGVLGSQEHFAVRQSQEQFQVSTVQEKKRIKQIYELYKLFADTEKANTFEYQMIKLQLQGHRLSYDELLAIYQQYKANSRPLFFAILNVLQNDPAVALQFIDYCEKDGLLFDTNIYTAIMKVLVDDYPYLSIKYFQKIETPDDISVSVLIKAWSNLGKPERGFQIIKEYELQTPPSLMIYTSLLSGFAGGYNKYDLESIFNLILAKGLIPDLAVYNVMIRGYCKRNDLPNVLKYVLQVEKYFIPDRYLYATLTPFVAALPSSSVLYRWYVDRFQRQPSVSTFHYDEFVEISGEKFKNQMKRPFTLKGMFYLAHRYLPRQKLPYKFLLKASLRKPQFGKILEQYQKKFKLDADVYSLLILQCYGKRPNAENAWKLFYQMKEDKIIPTPLVYRNLLLICRRTNDIDSCRKIIDEIIENEIVMERGMVSNIIDMLLRNHKSQPTLWQVIKQRSISPTDSSKFDSSFSRMNSQEQRAISNPPSTVLIESAIKFIEYQQAINNEAVGISGRQLNRLIRNVLVLEDPSVYIAKIHSWITKAKDEQLVSALEHQLMKSHLWDLAEKYVDLETKKKHVIELAQNREVSQLYTMFKLSPDPIISSMIIEQLGVYIKDEKLTRLVYAEAKKTSEIVWSFIRSLVWWGYLEDAVQVSTSGLQIDDKTVPVKLGRWLKLKGLTDLENHLVEYWKEKRPDWQLEKDI</sequence>
<dbReference type="GO" id="GO:0005739">
    <property type="term" value="C:mitochondrion"/>
    <property type="evidence" value="ECO:0007669"/>
    <property type="project" value="TreeGrafter"/>
</dbReference>
<organism evidence="1 2">
    <name type="scientific">Boothiomyces macroporosus</name>
    <dbReference type="NCBI Taxonomy" id="261099"/>
    <lineage>
        <taxon>Eukaryota</taxon>
        <taxon>Fungi</taxon>
        <taxon>Fungi incertae sedis</taxon>
        <taxon>Chytridiomycota</taxon>
        <taxon>Chytridiomycota incertae sedis</taxon>
        <taxon>Chytridiomycetes</taxon>
        <taxon>Rhizophydiales</taxon>
        <taxon>Terramycetaceae</taxon>
        <taxon>Boothiomyces</taxon>
    </lineage>
</organism>